<dbReference type="Pfam" id="PF15469">
    <property type="entry name" value="Sec5"/>
    <property type="match status" value="1"/>
</dbReference>
<name>A0A8E2ENW9_9PEZI</name>
<dbReference type="Proteomes" id="UP000250140">
    <property type="component" value="Unassembled WGS sequence"/>
</dbReference>
<feature type="compositionally biased region" description="Low complexity" evidence="5">
    <location>
        <begin position="581"/>
        <end position="592"/>
    </location>
</feature>
<dbReference type="InterPro" id="IPR039481">
    <property type="entry name" value="EXOC2/Sec5_N_dom"/>
</dbReference>
<dbReference type="GO" id="GO:0000145">
    <property type="term" value="C:exocyst"/>
    <property type="evidence" value="ECO:0007669"/>
    <property type="project" value="UniProtKB-UniRule"/>
</dbReference>
<keyword evidence="2 4" id="KW-0813">Transport</keyword>
<comment type="function">
    <text evidence="4">Component of the exocyst complex involved in the docking of exocytic vesicles with fusion sites on the plasma membrane.</text>
</comment>
<feature type="compositionally biased region" description="Pro residues" evidence="5">
    <location>
        <begin position="571"/>
        <end position="580"/>
    </location>
</feature>
<evidence type="ECO:0000256" key="5">
    <source>
        <dbReference type="SAM" id="MobiDB-lite"/>
    </source>
</evidence>
<evidence type="ECO:0000313" key="8">
    <source>
        <dbReference type="Proteomes" id="UP000250140"/>
    </source>
</evidence>
<organism evidence="7 8">
    <name type="scientific">Glonium stellatum</name>
    <dbReference type="NCBI Taxonomy" id="574774"/>
    <lineage>
        <taxon>Eukaryota</taxon>
        <taxon>Fungi</taxon>
        <taxon>Dikarya</taxon>
        <taxon>Ascomycota</taxon>
        <taxon>Pezizomycotina</taxon>
        <taxon>Dothideomycetes</taxon>
        <taxon>Pleosporomycetidae</taxon>
        <taxon>Gloniales</taxon>
        <taxon>Gloniaceae</taxon>
        <taxon>Glonium</taxon>
    </lineage>
</organism>
<feature type="compositionally biased region" description="Basic and acidic residues" evidence="5">
    <location>
        <begin position="182"/>
        <end position="194"/>
    </location>
</feature>
<evidence type="ECO:0000313" key="7">
    <source>
        <dbReference type="EMBL" id="OCL02197.1"/>
    </source>
</evidence>
<comment type="similarity">
    <text evidence="1 4">Belongs to the SEC5 family.</text>
</comment>
<feature type="compositionally biased region" description="Low complexity" evidence="5">
    <location>
        <begin position="208"/>
        <end position="221"/>
    </location>
</feature>
<sequence length="1062" mass="116949">MANATETTLLNHYNLTTLFPSEWPAEKDVSSDDDDELPKTNTPNLSRRSKSRFSVLERSGNYRRSLLGTEKTRDGLENLVQKDEPDPLGASPSVVQILRARGLPVEDDMKLRNRFLLSSTTFSPTLFLSQVHNNASTDSLLQGLDFLSRSIEKKSASLKVLVESNFERFVRAKATIDNVYTEMRDQGRETDTAPKRPHSRHASKSGHSRGPSGVLSPGLGSNKPLPSDKKKNALVKESEYGVQGIKAPLYEASVKAEEVYGPALGGREKEEILKAILTSFDKHRGLFEVGASLQDAVKRKDYEALVEEYTRARKYADEARSIVENSSYKRVPLGDAEIHTIIVTARMWADVEQQIDAFRRDAWRRLTSMHFSKQSDSEEGKPEEYMELISVMLEIGVEENPIWFWLLSRYDFLKNKITATCERSKVEIEILRRHLANGEKPTPRVIATHLRSAATQGRSGETARTDTAKVIEFWEHTQGSMSTLLSTQGGILGEVIEYWETARSFIDGTAQKNLPTGIDGQSRQHHRLSNDGVRELEKGVIELINVIREHLLTFFSDPPIDDISLLFSPLPPNTPTPTTPRTPLSASAAAAAGGTLSPLTDSRFRFDPANIPPPSPSRGHAWEKYAFWPPHANALSGAHYLSKTLSLIGAAASEMASLRLPEDGAGGAGGGGATPRLGELLRTLVAAVRERCVQAVCAAWNADAESVKLLQDWTRGSSGNSGSGGGSGAAGRSDLTAMPARFAALEAALLACLQKMLYVSEAVARQGGADVVVPPSAKLLQMVRSQFVASLYKALSGMVENAEVGKRAGEDGEGEADELTKRKKKLTSVPPKPQNIRLLLTLSDLAYLRADIVPQLISLFETNFSVKLTDESKTIRDVLQQIDTRLFQIYTKPLADRLVSAIQSGLTSPDWAPTAPRGSRNPSPFTYAVLLDMVIVHTEVTTTAAPLAPGILKHLLERILDALIATFKLRPRYSLADLMQATLDVEFISQTLSAYTTDRATVVQTDIYQVLDTRTDNQARVSLQNELPSLRLILKRLKESTKAEFACFRRQKRGTIGERPSE</sequence>
<dbReference type="GO" id="GO:0015031">
    <property type="term" value="P:protein transport"/>
    <property type="evidence" value="ECO:0007669"/>
    <property type="project" value="UniProtKB-KW"/>
</dbReference>
<evidence type="ECO:0000256" key="2">
    <source>
        <dbReference type="ARBA" id="ARBA00022448"/>
    </source>
</evidence>
<keyword evidence="3 4" id="KW-0268">Exocytosis</keyword>
<keyword evidence="4" id="KW-0653">Protein transport</keyword>
<accession>A0A8E2ENW9</accession>
<feature type="region of interest" description="Disordered" evidence="5">
    <location>
        <begin position="804"/>
        <end position="829"/>
    </location>
</feature>
<dbReference type="PANTHER" id="PTHR13043:SF1">
    <property type="entry name" value="EXOCYST COMPLEX COMPONENT 2"/>
    <property type="match status" value="1"/>
</dbReference>
<evidence type="ECO:0000256" key="1">
    <source>
        <dbReference type="ARBA" id="ARBA00010578"/>
    </source>
</evidence>
<feature type="region of interest" description="Disordered" evidence="5">
    <location>
        <begin position="571"/>
        <end position="592"/>
    </location>
</feature>
<comment type="subunit">
    <text evidence="4">Component of the exocyst complex.</text>
</comment>
<evidence type="ECO:0000256" key="3">
    <source>
        <dbReference type="ARBA" id="ARBA00022483"/>
    </source>
</evidence>
<feature type="compositionally biased region" description="Basic residues" evidence="5">
    <location>
        <begin position="195"/>
        <end position="207"/>
    </location>
</feature>
<gene>
    <name evidence="7" type="ORF">AOQ84DRAFT_424038</name>
</gene>
<dbReference type="GO" id="GO:0006887">
    <property type="term" value="P:exocytosis"/>
    <property type="evidence" value="ECO:0007669"/>
    <property type="project" value="UniProtKB-KW"/>
</dbReference>
<dbReference type="InterPro" id="IPR029175">
    <property type="entry name" value="EXOC2/Sec5"/>
</dbReference>
<reference evidence="7 8" key="1">
    <citation type="journal article" date="2016" name="Nat. Commun.">
        <title>Ectomycorrhizal ecology is imprinted in the genome of the dominant symbiotic fungus Cenococcum geophilum.</title>
        <authorList>
            <consortium name="DOE Joint Genome Institute"/>
            <person name="Peter M."/>
            <person name="Kohler A."/>
            <person name="Ohm R.A."/>
            <person name="Kuo A."/>
            <person name="Krutzmann J."/>
            <person name="Morin E."/>
            <person name="Arend M."/>
            <person name="Barry K.W."/>
            <person name="Binder M."/>
            <person name="Choi C."/>
            <person name="Clum A."/>
            <person name="Copeland A."/>
            <person name="Grisel N."/>
            <person name="Haridas S."/>
            <person name="Kipfer T."/>
            <person name="LaButti K."/>
            <person name="Lindquist E."/>
            <person name="Lipzen A."/>
            <person name="Maire R."/>
            <person name="Meier B."/>
            <person name="Mihaltcheva S."/>
            <person name="Molinier V."/>
            <person name="Murat C."/>
            <person name="Poggeler S."/>
            <person name="Quandt C.A."/>
            <person name="Sperisen C."/>
            <person name="Tritt A."/>
            <person name="Tisserant E."/>
            <person name="Crous P.W."/>
            <person name="Henrissat B."/>
            <person name="Nehls U."/>
            <person name="Egli S."/>
            <person name="Spatafora J.W."/>
            <person name="Grigoriev I.V."/>
            <person name="Martin F.M."/>
        </authorList>
    </citation>
    <scope>NUCLEOTIDE SEQUENCE [LARGE SCALE GENOMIC DNA]</scope>
    <source>
        <strain evidence="7 8">CBS 207.34</strain>
    </source>
</reference>
<proteinExistence type="inferred from homology"/>
<feature type="region of interest" description="Disordered" evidence="5">
    <location>
        <begin position="25"/>
        <end position="52"/>
    </location>
</feature>
<dbReference type="GO" id="GO:0006893">
    <property type="term" value="P:Golgi to plasma membrane transport"/>
    <property type="evidence" value="ECO:0007669"/>
    <property type="project" value="UniProtKB-UniRule"/>
</dbReference>
<feature type="region of interest" description="Disordered" evidence="5">
    <location>
        <begin position="181"/>
        <end position="229"/>
    </location>
</feature>
<evidence type="ECO:0000256" key="4">
    <source>
        <dbReference type="RuleBase" id="RU365069"/>
    </source>
</evidence>
<keyword evidence="8" id="KW-1185">Reference proteome</keyword>
<dbReference type="EMBL" id="KV750988">
    <property type="protein sequence ID" value="OCL02197.1"/>
    <property type="molecule type" value="Genomic_DNA"/>
</dbReference>
<evidence type="ECO:0000259" key="6">
    <source>
        <dbReference type="Pfam" id="PF15469"/>
    </source>
</evidence>
<dbReference type="AlphaFoldDB" id="A0A8E2ENW9"/>
<protein>
    <recommendedName>
        <fullName evidence="4">Exocyst complex component SEC5</fullName>
    </recommendedName>
</protein>
<dbReference type="OrthoDB" id="26242at2759"/>
<feature type="domain" description="Exocyst complex component EXOC2/Sec5 N-terminal" evidence="6">
    <location>
        <begin position="85"/>
        <end position="1048"/>
    </location>
</feature>
<dbReference type="PANTHER" id="PTHR13043">
    <property type="entry name" value="EXOCYST COMPLEX COMPONENT SEC5"/>
    <property type="match status" value="1"/>
</dbReference>